<proteinExistence type="predicted"/>
<organism evidence="7 8">
    <name type="scientific">Halanaerobacter jeridensis</name>
    <dbReference type="NCBI Taxonomy" id="706427"/>
    <lineage>
        <taxon>Bacteria</taxon>
        <taxon>Bacillati</taxon>
        <taxon>Bacillota</taxon>
        <taxon>Clostridia</taxon>
        <taxon>Halanaerobiales</taxon>
        <taxon>Halobacteroidaceae</taxon>
        <taxon>Halanaerobacter</taxon>
    </lineage>
</organism>
<feature type="transmembrane region" description="Helical" evidence="6">
    <location>
        <begin position="122"/>
        <end position="142"/>
    </location>
</feature>
<reference evidence="7" key="1">
    <citation type="submission" date="2021-01" db="EMBL/GenBank/DDBJ databases">
        <title>Genomic Encyclopedia of Type Strains, Phase IV (KMG-IV): sequencing the most valuable type-strain genomes for metagenomic binning, comparative biology and taxonomic classification.</title>
        <authorList>
            <person name="Goeker M."/>
        </authorList>
    </citation>
    <scope>NUCLEOTIDE SEQUENCE</scope>
    <source>
        <strain evidence="7">DSM 23230</strain>
    </source>
</reference>
<dbReference type="PIRSF" id="PIRSF038958">
    <property type="entry name" value="PG_synth_SpoVB"/>
    <property type="match status" value="1"/>
</dbReference>
<feature type="transmembrane region" description="Helical" evidence="6">
    <location>
        <begin position="51"/>
        <end position="71"/>
    </location>
</feature>
<keyword evidence="3 6" id="KW-0812">Transmembrane</keyword>
<feature type="transmembrane region" description="Helical" evidence="6">
    <location>
        <begin position="188"/>
        <end position="209"/>
    </location>
</feature>
<feature type="transmembrane region" description="Helical" evidence="6">
    <location>
        <begin position="12"/>
        <end position="31"/>
    </location>
</feature>
<dbReference type="PANTHER" id="PTHR30250:SF21">
    <property type="entry name" value="LIPID II FLIPPASE MURJ"/>
    <property type="match status" value="1"/>
</dbReference>
<comment type="subcellular location">
    <subcellularLocation>
        <location evidence="1">Cell membrane</location>
        <topology evidence="1">Multi-pass membrane protein</topology>
    </subcellularLocation>
</comment>
<feature type="transmembrane region" description="Helical" evidence="6">
    <location>
        <begin position="91"/>
        <end position="110"/>
    </location>
</feature>
<evidence type="ECO:0000256" key="5">
    <source>
        <dbReference type="ARBA" id="ARBA00023136"/>
    </source>
</evidence>
<gene>
    <name evidence="7" type="ORF">JOC47_002057</name>
</gene>
<evidence type="ECO:0000256" key="4">
    <source>
        <dbReference type="ARBA" id="ARBA00022989"/>
    </source>
</evidence>
<dbReference type="InterPro" id="IPR024923">
    <property type="entry name" value="PG_synth_SpoVB"/>
</dbReference>
<evidence type="ECO:0000256" key="3">
    <source>
        <dbReference type="ARBA" id="ARBA00022692"/>
    </source>
</evidence>
<keyword evidence="5 6" id="KW-0472">Membrane</keyword>
<protein>
    <submittedName>
        <fullName evidence="7">Stage V sporulation protein B</fullName>
    </submittedName>
</protein>
<sequence>MGEKKDTLLKGTFILAAAAFISKFLGLIYKIVLSRTIGDLGLGLYEKVYPIYTMILTVAIVGIPVAISKLVSEKRAEDKAAVGDYIFKSALKINFVFGLLATIVLILLAKPIARYGLDDIDVYYSIIAIAPAIFLVSIMASYRGYFQGRRNMMPTAISQVVEQLIRMTTMIALAYFLLPYGVEFAAAGAASGALWGAIGGLIIILIIYYRYQKNNSPAQETSPENFPDFKKVMNRIFSLAFPVTIGALILPLMRFIDASMITRRLKVAGVGHEVATSLYGQFNGMAMTLVRFPTVVATSLAVNLVPAISEAYTLDKDKLAKRRIRKAFKLAIYVSLPASMGLFILARPLCVMIFDNANAALSLRYVALGVVAVSLQQMTASILQGFDQPKLPARNLFFGALLNAVLNYFLTANPALGIRGAALGTLAGFTLAAVLNIISVFKITKPEFDYKELLLLPTISGGVMSGFVLLVYYRLNKLVGLLTSTLAAVLAGVISYFLLLLVTGGLKEEDLRLIPKVGNQLADVLVKLGLVRG</sequence>
<feature type="transmembrane region" description="Helical" evidence="6">
    <location>
        <begin position="289"/>
        <end position="309"/>
    </location>
</feature>
<feature type="transmembrane region" description="Helical" evidence="6">
    <location>
        <begin position="393"/>
        <end position="410"/>
    </location>
</feature>
<evidence type="ECO:0000256" key="1">
    <source>
        <dbReference type="ARBA" id="ARBA00004651"/>
    </source>
</evidence>
<dbReference type="GO" id="GO:0005886">
    <property type="term" value="C:plasma membrane"/>
    <property type="evidence" value="ECO:0007669"/>
    <property type="project" value="UniProtKB-SubCell"/>
</dbReference>
<evidence type="ECO:0000256" key="2">
    <source>
        <dbReference type="ARBA" id="ARBA00022475"/>
    </source>
</evidence>
<feature type="transmembrane region" description="Helical" evidence="6">
    <location>
        <begin position="366"/>
        <end position="386"/>
    </location>
</feature>
<dbReference type="CDD" id="cd13124">
    <property type="entry name" value="MATE_SpoVB_like"/>
    <property type="match status" value="1"/>
</dbReference>
<evidence type="ECO:0000313" key="7">
    <source>
        <dbReference type="EMBL" id="MBM7557202.1"/>
    </source>
</evidence>
<feature type="transmembrane region" description="Helical" evidence="6">
    <location>
        <begin position="479"/>
        <end position="502"/>
    </location>
</feature>
<dbReference type="Pfam" id="PF01943">
    <property type="entry name" value="Polysacc_synt"/>
    <property type="match status" value="1"/>
</dbReference>
<keyword evidence="4 6" id="KW-1133">Transmembrane helix</keyword>
<name>A0A938XPZ4_9FIRM</name>
<dbReference type="AlphaFoldDB" id="A0A938XPZ4"/>
<evidence type="ECO:0000313" key="8">
    <source>
        <dbReference type="Proteomes" id="UP000774000"/>
    </source>
</evidence>
<accession>A0A938XPZ4</accession>
<feature type="transmembrane region" description="Helical" evidence="6">
    <location>
        <begin position="416"/>
        <end position="441"/>
    </location>
</feature>
<dbReference type="RefSeq" id="WP_204701958.1">
    <property type="nucleotide sequence ID" value="NZ_JAFBDQ010000010.1"/>
</dbReference>
<comment type="caution">
    <text evidence="7">The sequence shown here is derived from an EMBL/GenBank/DDBJ whole genome shotgun (WGS) entry which is preliminary data.</text>
</comment>
<keyword evidence="8" id="KW-1185">Reference proteome</keyword>
<feature type="transmembrane region" description="Helical" evidence="6">
    <location>
        <begin position="330"/>
        <end position="354"/>
    </location>
</feature>
<dbReference type="InterPro" id="IPR002797">
    <property type="entry name" value="Polysacc_synth"/>
</dbReference>
<feature type="transmembrane region" description="Helical" evidence="6">
    <location>
        <begin position="163"/>
        <end position="182"/>
    </location>
</feature>
<evidence type="ECO:0000256" key="6">
    <source>
        <dbReference type="SAM" id="Phobius"/>
    </source>
</evidence>
<dbReference type="EMBL" id="JAFBDQ010000010">
    <property type="protein sequence ID" value="MBM7557202.1"/>
    <property type="molecule type" value="Genomic_DNA"/>
</dbReference>
<feature type="transmembrane region" description="Helical" evidence="6">
    <location>
        <begin position="236"/>
        <end position="256"/>
    </location>
</feature>
<dbReference type="InterPro" id="IPR050833">
    <property type="entry name" value="Poly_Biosynth_Transport"/>
</dbReference>
<dbReference type="PANTHER" id="PTHR30250">
    <property type="entry name" value="PST FAMILY PREDICTED COLANIC ACID TRANSPORTER"/>
    <property type="match status" value="1"/>
</dbReference>
<dbReference type="Proteomes" id="UP000774000">
    <property type="component" value="Unassembled WGS sequence"/>
</dbReference>
<keyword evidence="2" id="KW-1003">Cell membrane</keyword>
<feature type="transmembrane region" description="Helical" evidence="6">
    <location>
        <begin position="453"/>
        <end position="473"/>
    </location>
</feature>